<dbReference type="Pfam" id="PF00149">
    <property type="entry name" value="Metallophos"/>
    <property type="match status" value="1"/>
</dbReference>
<dbReference type="SUPFAM" id="SSF56300">
    <property type="entry name" value="Metallo-dependent phosphatases"/>
    <property type="match status" value="1"/>
</dbReference>
<keyword evidence="4" id="KW-1185">Reference proteome</keyword>
<dbReference type="InterPro" id="IPR008909">
    <property type="entry name" value="DALR_anticod-bd"/>
</dbReference>
<dbReference type="Gene3D" id="3.40.50.620">
    <property type="entry name" value="HUPs"/>
    <property type="match status" value="1"/>
</dbReference>
<dbReference type="InterPro" id="IPR004843">
    <property type="entry name" value="Calcineurin-like_PHP"/>
</dbReference>
<feature type="domain" description="DALR anticodon binding" evidence="2">
    <location>
        <begin position="123"/>
        <end position="244"/>
    </location>
</feature>
<keyword evidence="1" id="KW-0030">Aminoacyl-tRNA synthetase</keyword>
<accession>A0A0L0CQS2</accession>
<dbReference type="Pfam" id="PF00750">
    <property type="entry name" value="tRNA-synt_1d"/>
    <property type="match status" value="1"/>
</dbReference>
<protein>
    <recommendedName>
        <fullName evidence="2">DALR anticodon binding domain-containing protein</fullName>
    </recommendedName>
</protein>
<dbReference type="SUPFAM" id="SSF47323">
    <property type="entry name" value="Anticodon-binding domain of a subclass of class I aminoacyl-tRNA synthetases"/>
    <property type="match status" value="1"/>
</dbReference>
<dbReference type="GO" id="GO:0005737">
    <property type="term" value="C:cytoplasm"/>
    <property type="evidence" value="ECO:0007669"/>
    <property type="project" value="TreeGrafter"/>
</dbReference>
<keyword evidence="1" id="KW-0436">Ligase</keyword>
<dbReference type="Gene3D" id="3.60.21.10">
    <property type="match status" value="1"/>
</dbReference>
<organism evidence="3 4">
    <name type="scientific">Lucilia cuprina</name>
    <name type="common">Green bottle fly</name>
    <name type="synonym">Australian sheep blowfly</name>
    <dbReference type="NCBI Taxonomy" id="7375"/>
    <lineage>
        <taxon>Eukaryota</taxon>
        <taxon>Metazoa</taxon>
        <taxon>Ecdysozoa</taxon>
        <taxon>Arthropoda</taxon>
        <taxon>Hexapoda</taxon>
        <taxon>Insecta</taxon>
        <taxon>Pterygota</taxon>
        <taxon>Neoptera</taxon>
        <taxon>Endopterygota</taxon>
        <taxon>Diptera</taxon>
        <taxon>Brachycera</taxon>
        <taxon>Muscomorpha</taxon>
        <taxon>Oestroidea</taxon>
        <taxon>Calliphoridae</taxon>
        <taxon>Luciliinae</taxon>
        <taxon>Lucilia</taxon>
    </lineage>
</organism>
<feature type="non-terminal residue" evidence="3">
    <location>
        <position position="392"/>
    </location>
</feature>
<evidence type="ECO:0000313" key="3">
    <source>
        <dbReference type="EMBL" id="KNC33784.1"/>
    </source>
</evidence>
<name>A0A0L0CQS2_LUCCU</name>
<evidence type="ECO:0000259" key="2">
    <source>
        <dbReference type="SMART" id="SM00836"/>
    </source>
</evidence>
<dbReference type="SUPFAM" id="SSF52374">
    <property type="entry name" value="Nucleotidylyl transferase"/>
    <property type="match status" value="1"/>
</dbReference>
<dbReference type="InterPro" id="IPR029052">
    <property type="entry name" value="Metallo-depent_PP-like"/>
</dbReference>
<dbReference type="GO" id="GO:0005524">
    <property type="term" value="F:ATP binding"/>
    <property type="evidence" value="ECO:0007669"/>
    <property type="project" value="UniProtKB-KW"/>
</dbReference>
<dbReference type="InterPro" id="IPR014729">
    <property type="entry name" value="Rossmann-like_a/b/a_fold"/>
</dbReference>
<dbReference type="SMART" id="SM00836">
    <property type="entry name" value="DALR_1"/>
    <property type="match status" value="1"/>
</dbReference>
<dbReference type="AlphaFoldDB" id="A0A0L0CQS2"/>
<reference evidence="3 4" key="1">
    <citation type="journal article" date="2015" name="Nat. Commun.">
        <title>Lucilia cuprina genome unlocks parasitic fly biology to underpin future interventions.</title>
        <authorList>
            <person name="Anstead C.A."/>
            <person name="Korhonen P.K."/>
            <person name="Young N.D."/>
            <person name="Hall R.S."/>
            <person name="Jex A.R."/>
            <person name="Murali S.C."/>
            <person name="Hughes D.S."/>
            <person name="Lee S.F."/>
            <person name="Perry T."/>
            <person name="Stroehlein A.J."/>
            <person name="Ansell B.R."/>
            <person name="Breugelmans B."/>
            <person name="Hofmann A."/>
            <person name="Qu J."/>
            <person name="Dugan S."/>
            <person name="Lee S.L."/>
            <person name="Chao H."/>
            <person name="Dinh H."/>
            <person name="Han Y."/>
            <person name="Doddapaneni H.V."/>
            <person name="Worley K.C."/>
            <person name="Muzny D.M."/>
            <person name="Ioannidis P."/>
            <person name="Waterhouse R.M."/>
            <person name="Zdobnov E.M."/>
            <person name="James P.J."/>
            <person name="Bagnall N.H."/>
            <person name="Kotze A.C."/>
            <person name="Gibbs R.A."/>
            <person name="Richards S."/>
            <person name="Batterham P."/>
            <person name="Gasser R.B."/>
        </authorList>
    </citation>
    <scope>NUCLEOTIDE SEQUENCE [LARGE SCALE GENOMIC DNA]</scope>
    <source>
        <strain evidence="3 4">LS</strain>
        <tissue evidence="3">Full body</tissue>
    </source>
</reference>
<comment type="caution">
    <text evidence="3">The sequence shown here is derived from an EMBL/GenBank/DDBJ whole genome shotgun (WGS) entry which is preliminary data.</text>
</comment>
<dbReference type="Proteomes" id="UP000037069">
    <property type="component" value="Unassembled WGS sequence"/>
</dbReference>
<dbReference type="InterPro" id="IPR035684">
    <property type="entry name" value="ArgRS_core"/>
</dbReference>
<dbReference type="PANTHER" id="PTHR32440:SF0">
    <property type="entry name" value="PHOSPHATASE DCR2-RELATED"/>
    <property type="match status" value="1"/>
</dbReference>
<dbReference type="OrthoDB" id="68056at2759"/>
<dbReference type="PANTHER" id="PTHR32440">
    <property type="entry name" value="PHOSPHATASE DCR2-RELATED-RELATED"/>
    <property type="match status" value="1"/>
</dbReference>
<keyword evidence="1" id="KW-0648">Protein biosynthesis</keyword>
<dbReference type="EMBL" id="JRES01000150">
    <property type="protein sequence ID" value="KNC33784.1"/>
    <property type="molecule type" value="Genomic_DNA"/>
</dbReference>
<dbReference type="InterPro" id="IPR009080">
    <property type="entry name" value="tRNAsynth_Ia_anticodon-bd"/>
</dbReference>
<keyword evidence="1" id="KW-0067">ATP-binding</keyword>
<proteinExistence type="inferred from homology"/>
<keyword evidence="1" id="KW-0547">Nucleotide-binding</keyword>
<gene>
    <name evidence="3" type="ORF">FF38_03821</name>
</gene>
<evidence type="ECO:0000256" key="1">
    <source>
        <dbReference type="RuleBase" id="RU363038"/>
    </source>
</evidence>
<dbReference type="GO" id="GO:0004721">
    <property type="term" value="F:phosphoprotein phosphatase activity"/>
    <property type="evidence" value="ECO:0007669"/>
    <property type="project" value="TreeGrafter"/>
</dbReference>
<dbReference type="GO" id="GO:0006420">
    <property type="term" value="P:arginyl-tRNA aminoacylation"/>
    <property type="evidence" value="ECO:0007669"/>
    <property type="project" value="InterPro"/>
</dbReference>
<dbReference type="STRING" id="7375.A0A0L0CQS2"/>
<evidence type="ECO:0000313" key="4">
    <source>
        <dbReference type="Proteomes" id="UP000037069"/>
    </source>
</evidence>
<sequence>MIYVSAAQQDLHFQQFFKILELMGNDWASKLQHINYGMVQGMSTRKGTVVFLDTILEETKEAMHEVMRKNEAKYAQIEDPERVADLVGLSAIMIQDMQSKRVNNYTFDWKRMLSFEGDTGPYLQYAHSRLCSMERVSGLSAEDYAKANFDLLVEPAAQQLVRLIAMYPDTLQLSFHIVKPQLKLRVDGSYKIVQLSDLHLSTGRGTCDHVSELLPQQGEECRADLLTTNFVKRVLDLEKPDLVVYSGDLIFGQQSKDSETALMKALSPALERQIPFAVIWGNHDRDGNLDNHELMKLVESLPYSVSSEGPEEVKGSGNYALRIMQQNYPAISLYFLDSHTKFPKTRIYEAVDESQVEFLKQETAKTKQLLDTYPHIPLGMAFLHVPLPDYHA</sequence>
<comment type="similarity">
    <text evidence="1">Belongs to the class-I aminoacyl-tRNA synthetase family.</text>
</comment>
<dbReference type="GO" id="GO:0004814">
    <property type="term" value="F:arginine-tRNA ligase activity"/>
    <property type="evidence" value="ECO:0007669"/>
    <property type="project" value="InterPro"/>
</dbReference>